<name>X1GPS2_9ZZZZ</name>
<reference evidence="1" key="1">
    <citation type="journal article" date="2014" name="Front. Microbiol.">
        <title>High frequency of phylogenetically diverse reductive dehalogenase-homologous genes in deep subseafloor sedimentary metagenomes.</title>
        <authorList>
            <person name="Kawai M."/>
            <person name="Futagami T."/>
            <person name="Toyoda A."/>
            <person name="Takaki Y."/>
            <person name="Nishi S."/>
            <person name="Hori S."/>
            <person name="Arai W."/>
            <person name="Tsubouchi T."/>
            <person name="Morono Y."/>
            <person name="Uchiyama I."/>
            <person name="Ito T."/>
            <person name="Fujiyama A."/>
            <person name="Inagaki F."/>
            <person name="Takami H."/>
        </authorList>
    </citation>
    <scope>NUCLEOTIDE SEQUENCE</scope>
    <source>
        <strain evidence="1">Expedition CK06-06</strain>
    </source>
</reference>
<evidence type="ECO:0000313" key="1">
    <source>
        <dbReference type="EMBL" id="GAH43609.1"/>
    </source>
</evidence>
<organism evidence="1">
    <name type="scientific">marine sediment metagenome</name>
    <dbReference type="NCBI Taxonomy" id="412755"/>
    <lineage>
        <taxon>unclassified sequences</taxon>
        <taxon>metagenomes</taxon>
        <taxon>ecological metagenomes</taxon>
    </lineage>
</organism>
<proteinExistence type="predicted"/>
<dbReference type="EMBL" id="BARU01007286">
    <property type="protein sequence ID" value="GAH43609.1"/>
    <property type="molecule type" value="Genomic_DNA"/>
</dbReference>
<sequence length="62" mass="6711">MKKYEVVYQATVRGVAQVEASSVDEAEKIVQEGGRNGAALEFLKESTITAITWQALAIPARS</sequence>
<dbReference type="AlphaFoldDB" id="X1GPS2"/>
<gene>
    <name evidence="1" type="ORF">S03H2_14358</name>
</gene>
<protein>
    <submittedName>
        <fullName evidence="1">Uncharacterized protein</fullName>
    </submittedName>
</protein>
<comment type="caution">
    <text evidence="1">The sequence shown here is derived from an EMBL/GenBank/DDBJ whole genome shotgun (WGS) entry which is preliminary data.</text>
</comment>
<accession>X1GPS2</accession>